<evidence type="ECO:0000259" key="7">
    <source>
        <dbReference type="Pfam" id="PF02770"/>
    </source>
</evidence>
<dbReference type="SUPFAM" id="SSF56645">
    <property type="entry name" value="Acyl-CoA dehydrogenase NM domain-like"/>
    <property type="match status" value="1"/>
</dbReference>
<accession>A0A098S2Y5</accession>
<dbReference type="InterPro" id="IPR046373">
    <property type="entry name" value="Acyl-CoA_Oxase/DH_mid-dom_sf"/>
</dbReference>
<keyword evidence="3 5" id="KW-0285">Flavoprotein</keyword>
<dbReference type="InterPro" id="IPR013786">
    <property type="entry name" value="AcylCoA_DH/ox_N"/>
</dbReference>
<dbReference type="PANTHER" id="PTHR42803">
    <property type="entry name" value="ACYL-COA DEHYDROGENASE"/>
    <property type="match status" value="1"/>
</dbReference>
<evidence type="ECO:0000256" key="3">
    <source>
        <dbReference type="ARBA" id="ARBA00022630"/>
    </source>
</evidence>
<dbReference type="InterPro" id="IPR009100">
    <property type="entry name" value="AcylCoA_DH/oxidase_NM_dom_sf"/>
</dbReference>
<dbReference type="InterPro" id="IPR052166">
    <property type="entry name" value="Diverse_Acyl-CoA_DH"/>
</dbReference>
<dbReference type="AlphaFoldDB" id="A0A098S2Y5"/>
<dbReference type="SUPFAM" id="SSF47203">
    <property type="entry name" value="Acyl-CoA dehydrogenase C-terminal domain-like"/>
    <property type="match status" value="1"/>
</dbReference>
<dbReference type="InterPro" id="IPR006091">
    <property type="entry name" value="Acyl-CoA_Oxase/DH_mid-dom"/>
</dbReference>
<dbReference type="Pfam" id="PF00441">
    <property type="entry name" value="Acyl-CoA_dh_1"/>
    <property type="match status" value="1"/>
</dbReference>
<dbReference type="Pfam" id="PF02770">
    <property type="entry name" value="Acyl-CoA_dh_M"/>
    <property type="match status" value="1"/>
</dbReference>
<dbReference type="OrthoDB" id="9764422at2"/>
<dbReference type="InterPro" id="IPR036250">
    <property type="entry name" value="AcylCo_DH-like_C"/>
</dbReference>
<feature type="domain" description="Acyl-CoA oxidase/dehydrogenase middle" evidence="7">
    <location>
        <begin position="161"/>
        <end position="266"/>
    </location>
</feature>
<evidence type="ECO:0000259" key="9">
    <source>
        <dbReference type="Pfam" id="PF12806"/>
    </source>
</evidence>
<sequence length="601" mass="67002">MAEYVNMDTLRFQLYQVHDMPQLFQYARYAEYDKDAVDIFLDSIKDFSDQDLYPSFREMDEAPAHFKDGKIVVHPAVGEAMKKGGELGVIGASYDMQAGGLQLPGMAFHAAYYIMEAANNNIPGYLGLTAGAAHLIIAFGNEWLNETFVGKMLGGQWGGTMCLTEPQAGSSLSDITTTAYPQEDGTYRIKGQKIFISGGDHEHNDNFVHLVLARIEGAPAGTKGISLFVVPKKRPEAGNLVPNDVITAGDYQKMGQKGYCTTHLVFGENEGSTGWLVGEPHKGLKYMFQMMNEARIAVGRGAVSIASAAYHASLQYAQERPQGRRLKNDGTKDVSEEQTLIINHPDVRRMLLLQKAIYEGALSVVNQTALYHDLEMVSEGEDHEKYYLLLELLTPIAKTYPSEKCREAVDNGLQVLGGYGFCTDFVLQQYLRDIRIMSIYEGTTGIQSQDLLGRKVTMQKGKALEYLAAEVQKDMEAALTYDELKPYAGMLGQKLQLVQKVLGKLMPYAMKGQYERYLSDATLFMQMMSTVVVGWQWLKMATAAKQALVTGDDTYTTAFYESKVHTLKFFYKYELAKVDSLAQILMDEAVLTILEEKELIC</sequence>
<dbReference type="PANTHER" id="PTHR42803:SF3">
    <property type="entry name" value="ACYL-COA DEHYDROGENASE-RELATED"/>
    <property type="match status" value="1"/>
</dbReference>
<proteinExistence type="inferred from homology"/>
<gene>
    <name evidence="10" type="ORF">IX84_21590</name>
</gene>
<dbReference type="InterPro" id="IPR037069">
    <property type="entry name" value="AcylCoA_DH/ox_N_sf"/>
</dbReference>
<dbReference type="RefSeq" id="WP_044225179.1">
    <property type="nucleotide sequence ID" value="NZ_JBKAGJ010000010.1"/>
</dbReference>
<dbReference type="Gene3D" id="2.40.110.10">
    <property type="entry name" value="Butyryl-CoA Dehydrogenase, subunit A, domain 2"/>
    <property type="match status" value="1"/>
</dbReference>
<feature type="domain" description="Acetyl-CoA dehydrogenase-like C-terminal" evidence="9">
    <location>
        <begin position="468"/>
        <end position="589"/>
    </location>
</feature>
<comment type="similarity">
    <text evidence="2 5">Belongs to the acyl-CoA dehydrogenase family.</text>
</comment>
<dbReference type="Proteomes" id="UP000029736">
    <property type="component" value="Unassembled WGS sequence"/>
</dbReference>
<dbReference type="Pfam" id="PF12806">
    <property type="entry name" value="Acyl-CoA_dh_C"/>
    <property type="match status" value="1"/>
</dbReference>
<evidence type="ECO:0000256" key="5">
    <source>
        <dbReference type="RuleBase" id="RU362125"/>
    </source>
</evidence>
<protein>
    <submittedName>
        <fullName evidence="10">Acyl-CoA dehydrogenase</fullName>
    </submittedName>
</protein>
<keyword evidence="11" id="KW-1185">Reference proteome</keyword>
<evidence type="ECO:0000259" key="6">
    <source>
        <dbReference type="Pfam" id="PF00441"/>
    </source>
</evidence>
<keyword evidence="4 5" id="KW-0274">FAD</keyword>
<evidence type="ECO:0000313" key="10">
    <source>
        <dbReference type="EMBL" id="KGE86391.1"/>
    </source>
</evidence>
<evidence type="ECO:0000256" key="2">
    <source>
        <dbReference type="ARBA" id="ARBA00009347"/>
    </source>
</evidence>
<dbReference type="InterPro" id="IPR009075">
    <property type="entry name" value="AcylCo_DH/oxidase_C"/>
</dbReference>
<dbReference type="Gene3D" id="1.10.540.10">
    <property type="entry name" value="Acyl-CoA dehydrogenase/oxidase, N-terminal domain"/>
    <property type="match status" value="1"/>
</dbReference>
<comment type="caution">
    <text evidence="10">The sequence shown here is derived from an EMBL/GenBank/DDBJ whole genome shotgun (WGS) entry which is preliminary data.</text>
</comment>
<dbReference type="InterPro" id="IPR025878">
    <property type="entry name" value="Acyl-CoA_dh-like_C_dom"/>
</dbReference>
<evidence type="ECO:0000313" key="11">
    <source>
        <dbReference type="Proteomes" id="UP000029736"/>
    </source>
</evidence>
<evidence type="ECO:0000259" key="8">
    <source>
        <dbReference type="Pfam" id="PF02771"/>
    </source>
</evidence>
<reference evidence="10 11" key="1">
    <citation type="journal article" date="2014" name="Int. J. Syst. Evol. Microbiol.">
        <title>Phaeodactylibacter xiamenensis gen. nov., sp. nov., a member of the family Saprospiraceae isolated from the marine alga Phaeodactylum tricornutum.</title>
        <authorList>
            <person name="Chen Z.Jr."/>
            <person name="Lei X."/>
            <person name="Lai Q."/>
            <person name="Li Y."/>
            <person name="Zhang B."/>
            <person name="Zhang J."/>
            <person name="Zhang H."/>
            <person name="Yang L."/>
            <person name="Zheng W."/>
            <person name="Tian Y."/>
            <person name="Yu Z."/>
            <person name="Xu H.Jr."/>
            <person name="Zheng T."/>
        </authorList>
    </citation>
    <scope>NUCLEOTIDE SEQUENCE [LARGE SCALE GENOMIC DNA]</scope>
    <source>
        <strain evidence="10 11">KD52</strain>
    </source>
</reference>
<comment type="cofactor">
    <cofactor evidence="1 5">
        <name>FAD</name>
        <dbReference type="ChEBI" id="CHEBI:57692"/>
    </cofactor>
</comment>
<organism evidence="10 11">
    <name type="scientific">Phaeodactylibacter xiamenensis</name>
    <dbReference type="NCBI Taxonomy" id="1524460"/>
    <lineage>
        <taxon>Bacteria</taxon>
        <taxon>Pseudomonadati</taxon>
        <taxon>Bacteroidota</taxon>
        <taxon>Saprospiria</taxon>
        <taxon>Saprospirales</taxon>
        <taxon>Haliscomenobacteraceae</taxon>
        <taxon>Phaeodactylibacter</taxon>
    </lineage>
</organism>
<keyword evidence="5" id="KW-0560">Oxidoreductase</keyword>
<dbReference type="GO" id="GO:0016627">
    <property type="term" value="F:oxidoreductase activity, acting on the CH-CH group of donors"/>
    <property type="evidence" value="ECO:0007669"/>
    <property type="project" value="InterPro"/>
</dbReference>
<evidence type="ECO:0000256" key="4">
    <source>
        <dbReference type="ARBA" id="ARBA00022827"/>
    </source>
</evidence>
<evidence type="ECO:0000256" key="1">
    <source>
        <dbReference type="ARBA" id="ARBA00001974"/>
    </source>
</evidence>
<feature type="domain" description="Acyl-CoA dehydrogenase/oxidase C-terminal" evidence="6">
    <location>
        <begin position="282"/>
        <end position="449"/>
    </location>
</feature>
<dbReference type="STRING" id="1524460.IX84_21590"/>
<dbReference type="GO" id="GO:0050660">
    <property type="term" value="F:flavin adenine dinucleotide binding"/>
    <property type="evidence" value="ECO:0007669"/>
    <property type="project" value="InterPro"/>
</dbReference>
<feature type="domain" description="Acyl-CoA dehydrogenase/oxidase N-terminal" evidence="8">
    <location>
        <begin position="39"/>
        <end position="155"/>
    </location>
</feature>
<name>A0A098S2Y5_9BACT</name>
<dbReference type="Pfam" id="PF02771">
    <property type="entry name" value="Acyl-CoA_dh_N"/>
    <property type="match status" value="1"/>
</dbReference>
<dbReference type="Gene3D" id="1.20.140.10">
    <property type="entry name" value="Butyryl-CoA Dehydrogenase, subunit A, domain 3"/>
    <property type="match status" value="1"/>
</dbReference>
<dbReference type="EMBL" id="JPOS01000079">
    <property type="protein sequence ID" value="KGE86391.1"/>
    <property type="molecule type" value="Genomic_DNA"/>
</dbReference>